<organism evidence="1 2">
    <name type="scientific">Novosphingobium mangrovi</name>
    <name type="common">ex Huang et al. 2023</name>
    <dbReference type="NCBI Taxonomy" id="2976432"/>
    <lineage>
        <taxon>Bacteria</taxon>
        <taxon>Pseudomonadati</taxon>
        <taxon>Pseudomonadota</taxon>
        <taxon>Alphaproteobacteria</taxon>
        <taxon>Sphingomonadales</taxon>
        <taxon>Sphingomonadaceae</taxon>
        <taxon>Novosphingobium</taxon>
    </lineage>
</organism>
<accession>A0ABT2I7R5</accession>
<dbReference type="InterPro" id="IPR032871">
    <property type="entry name" value="AHH_dom_containing"/>
</dbReference>
<evidence type="ECO:0000313" key="2">
    <source>
        <dbReference type="Proteomes" id="UP001165583"/>
    </source>
</evidence>
<sequence>MAFRAVNRRGLPDHDPGLQRHHLLPRQILTKGAFSRMFGEIGGTRRRFSDFRENGLLLPCEEMAAARMGMPLHRGPHRHYSDLVFERVGQIEATWGRARMRDCEGAAVQAHMRLDLLQCALRRFLLDSSKRRLVLNRRDPLRRDIDFSDLDAVADAMWGATEADQPMPMRPSSSSLAD</sequence>
<keyword evidence="2" id="KW-1185">Reference proteome</keyword>
<comment type="caution">
    <text evidence="1">The sequence shown here is derived from an EMBL/GenBank/DDBJ whole genome shotgun (WGS) entry which is preliminary data.</text>
</comment>
<dbReference type="EMBL" id="JANZXA010000010">
    <property type="protein sequence ID" value="MCT2400859.1"/>
    <property type="molecule type" value="Genomic_DNA"/>
</dbReference>
<gene>
    <name evidence="1" type="ORF">NZK81_14990</name>
</gene>
<proteinExistence type="predicted"/>
<dbReference type="Pfam" id="PF14412">
    <property type="entry name" value="AHH"/>
    <property type="match status" value="1"/>
</dbReference>
<evidence type="ECO:0000313" key="1">
    <source>
        <dbReference type="EMBL" id="MCT2400859.1"/>
    </source>
</evidence>
<name>A0ABT2I7R5_9SPHN</name>
<protein>
    <submittedName>
        <fullName evidence="1">AHH domain-containing protein</fullName>
    </submittedName>
</protein>
<reference evidence="1" key="1">
    <citation type="submission" date="2022-09" db="EMBL/GenBank/DDBJ databases">
        <title>Novosphingobium sp. Nov., a polycyclic aromatic hydrocarbon-degrading bacterium isolated form mangrove sediments in HongKong.</title>
        <authorList>
            <person name="Hu Z."/>
        </authorList>
    </citation>
    <scope>NUCLEOTIDE SEQUENCE</scope>
    <source>
        <strain evidence="1">HK4-1</strain>
    </source>
</reference>
<dbReference type="Proteomes" id="UP001165583">
    <property type="component" value="Unassembled WGS sequence"/>
</dbReference>